<name>A0A4R5QBV4_9PROT</name>
<feature type="region of interest" description="Disordered" evidence="2">
    <location>
        <begin position="1"/>
        <end position="22"/>
    </location>
</feature>
<dbReference type="InterPro" id="IPR036388">
    <property type="entry name" value="WH-like_DNA-bd_sf"/>
</dbReference>
<evidence type="ECO:0000256" key="1">
    <source>
        <dbReference type="ARBA" id="ARBA00006479"/>
    </source>
</evidence>
<reference evidence="3 4" key="1">
    <citation type="journal article" date="2016" name="J. Microbiol.">
        <title>Dankookia rubra gen. nov., sp. nov., an alphaproteobacterium isolated from sediment of a shallow stream.</title>
        <authorList>
            <person name="Kim W.H."/>
            <person name="Kim D.H."/>
            <person name="Kang K."/>
            <person name="Ahn T.Y."/>
        </authorList>
    </citation>
    <scope>NUCLEOTIDE SEQUENCE [LARGE SCALE GENOMIC DNA]</scope>
    <source>
        <strain evidence="3 4">JCM30602</strain>
    </source>
</reference>
<dbReference type="Pfam" id="PF13412">
    <property type="entry name" value="HTH_24"/>
    <property type="match status" value="1"/>
</dbReference>
<protein>
    <submittedName>
        <fullName evidence="3">ROK family transcriptional regulator</fullName>
    </submittedName>
</protein>
<comment type="similarity">
    <text evidence="1">Belongs to the ROK (NagC/XylR) family.</text>
</comment>
<proteinExistence type="inferred from homology"/>
<dbReference type="InterPro" id="IPR043129">
    <property type="entry name" value="ATPase_NBD"/>
</dbReference>
<dbReference type="Proteomes" id="UP000295096">
    <property type="component" value="Unassembled WGS sequence"/>
</dbReference>
<dbReference type="PANTHER" id="PTHR18964">
    <property type="entry name" value="ROK (REPRESSOR, ORF, KINASE) FAMILY"/>
    <property type="match status" value="1"/>
</dbReference>
<dbReference type="AlphaFoldDB" id="A0A4R5QBV4"/>
<evidence type="ECO:0000313" key="3">
    <source>
        <dbReference type="EMBL" id="TDH60580.1"/>
    </source>
</evidence>
<dbReference type="OrthoDB" id="49685at2"/>
<evidence type="ECO:0000313" key="4">
    <source>
        <dbReference type="Proteomes" id="UP000295096"/>
    </source>
</evidence>
<dbReference type="Pfam" id="PF00480">
    <property type="entry name" value="ROK"/>
    <property type="match status" value="1"/>
</dbReference>
<dbReference type="SUPFAM" id="SSF53067">
    <property type="entry name" value="Actin-like ATPase domain"/>
    <property type="match status" value="1"/>
</dbReference>
<sequence>MTQGGDLIPDEPGAPAASTLSRGTSQAGVRLYNERLVLSLLRRHGSLSKIEIARLTGLSPQTTTTIVNRLEQERFVLPGEPRRGRIGQPAVPFRLNADGAFALGLVIGRRSADVVLMDFVAGLRARQRSTYAVPDAGRVLGFARDTLGAILDGMTPAERARLAGLGVAIPFDLWSWEEELGIPAGALEAWRHLDVAEVLAAQVAPLPVHVFNDATAACAAELSFGRQSRGRRDFLYVYLGAFIGGGLVLDGQLFPGRTGNAGAIGSMPVAAPGGGAPRQLLHTASLYALERHLLAAGHDASAIWLSPDEWRGFGEPLDAWLDEAATGLAQAVVAANAVVDFEAVVIEGAFPREVRSRLVARVAQQMEALDRQGLSGFEVVEGSIGRDARAIGAASLPLLASFARDREVLFKASPTRPEVLRAS</sequence>
<dbReference type="Gene3D" id="3.30.420.40">
    <property type="match status" value="2"/>
</dbReference>
<dbReference type="PANTHER" id="PTHR18964:SF149">
    <property type="entry name" value="BIFUNCTIONAL UDP-N-ACETYLGLUCOSAMINE 2-EPIMERASE_N-ACETYLMANNOSAMINE KINASE"/>
    <property type="match status" value="1"/>
</dbReference>
<dbReference type="InterPro" id="IPR036390">
    <property type="entry name" value="WH_DNA-bd_sf"/>
</dbReference>
<comment type="caution">
    <text evidence="3">The sequence shown here is derived from an EMBL/GenBank/DDBJ whole genome shotgun (WGS) entry which is preliminary data.</text>
</comment>
<dbReference type="Gene3D" id="1.10.10.10">
    <property type="entry name" value="Winged helix-like DNA-binding domain superfamily/Winged helix DNA-binding domain"/>
    <property type="match status" value="1"/>
</dbReference>
<dbReference type="EMBL" id="SMSJ01000035">
    <property type="protein sequence ID" value="TDH60580.1"/>
    <property type="molecule type" value="Genomic_DNA"/>
</dbReference>
<dbReference type="SUPFAM" id="SSF46785">
    <property type="entry name" value="Winged helix' DNA-binding domain"/>
    <property type="match status" value="1"/>
</dbReference>
<keyword evidence="4" id="KW-1185">Reference proteome</keyword>
<accession>A0A4R5QBV4</accession>
<evidence type="ECO:0000256" key="2">
    <source>
        <dbReference type="SAM" id="MobiDB-lite"/>
    </source>
</evidence>
<dbReference type="RefSeq" id="WP_133290630.1">
    <property type="nucleotide sequence ID" value="NZ_SMSJ01000035.1"/>
</dbReference>
<gene>
    <name evidence="3" type="ORF">E2C06_21295</name>
</gene>
<dbReference type="InterPro" id="IPR000600">
    <property type="entry name" value="ROK"/>
</dbReference>
<organism evidence="3 4">
    <name type="scientific">Dankookia rubra</name>
    <dbReference type="NCBI Taxonomy" id="1442381"/>
    <lineage>
        <taxon>Bacteria</taxon>
        <taxon>Pseudomonadati</taxon>
        <taxon>Pseudomonadota</taxon>
        <taxon>Alphaproteobacteria</taxon>
        <taxon>Acetobacterales</taxon>
        <taxon>Roseomonadaceae</taxon>
        <taxon>Dankookia</taxon>
    </lineage>
</organism>